<proteinExistence type="predicted"/>
<evidence type="ECO:0000256" key="1">
    <source>
        <dbReference type="SAM" id="MobiDB-lite"/>
    </source>
</evidence>
<sequence length="122" mass="12666">MRSVPVATVVQFLVHQPSAVRDGGVLGLVQVIHEGVVHRQRLALAGVAGRIGDLATAGPGRGQAGVLHDTGADGVVAVGAGEYAHEATFWIKVPPSVSTPHRGSSRGRWRRRVDEGASIAIP</sequence>
<feature type="region of interest" description="Disordered" evidence="1">
    <location>
        <begin position="96"/>
        <end position="122"/>
    </location>
</feature>
<gene>
    <name evidence="2" type="ORF">POT9AD_4718</name>
</gene>
<evidence type="ECO:0000313" key="2">
    <source>
        <dbReference type="EMBL" id="VDN65693.1"/>
    </source>
</evidence>
<protein>
    <submittedName>
        <fullName evidence="2">Uncharacterized protein</fullName>
    </submittedName>
</protein>
<dbReference type="AlphaFoldDB" id="A0A653BAM9"/>
<accession>A0A653BAM9</accession>
<reference evidence="2" key="1">
    <citation type="submission" date="2018-11" db="EMBL/GenBank/DDBJ databases">
        <authorList>
            <consortium name="Genoscope - CEA"/>
            <person name="William W."/>
        </authorList>
    </citation>
    <scope>NUCLEOTIDE SEQUENCE [LARGE SCALE GENOMIC DNA]</scope>
    <source>
        <strain evidence="2">T9AD</strain>
    </source>
</reference>
<dbReference type="EMBL" id="LR130779">
    <property type="protein sequence ID" value="VDN65693.1"/>
    <property type="molecule type" value="Genomic_DNA"/>
</dbReference>
<name>A0A653BAM9_ECTOL</name>
<organism evidence="2">
    <name type="scientific">Ectopseudomonas oleovorans</name>
    <name type="common">Pseudomonas oleovorans</name>
    <dbReference type="NCBI Taxonomy" id="301"/>
    <lineage>
        <taxon>Bacteria</taxon>
        <taxon>Pseudomonadati</taxon>
        <taxon>Pseudomonadota</taxon>
        <taxon>Gammaproteobacteria</taxon>
        <taxon>Pseudomonadales</taxon>
        <taxon>Pseudomonadaceae</taxon>
        <taxon>Ectopseudomonas</taxon>
    </lineage>
</organism>